<dbReference type="GO" id="GO:0006107">
    <property type="term" value="P:oxaloacetate metabolic process"/>
    <property type="evidence" value="ECO:0007669"/>
    <property type="project" value="TreeGrafter"/>
</dbReference>
<evidence type="ECO:0000256" key="4">
    <source>
        <dbReference type="PIRSR" id="PIRSR015582-1"/>
    </source>
</evidence>
<protein>
    <submittedName>
        <fullName evidence="7">Citrate lyase subunit beta</fullName>
    </submittedName>
</protein>
<evidence type="ECO:0000256" key="1">
    <source>
        <dbReference type="ARBA" id="ARBA00001946"/>
    </source>
</evidence>
<evidence type="ECO:0000313" key="7">
    <source>
        <dbReference type="EMBL" id="GEQ14147.1"/>
    </source>
</evidence>
<feature type="binding site" evidence="4">
    <location>
        <position position="92"/>
    </location>
    <ligand>
        <name>substrate</name>
    </ligand>
</feature>
<dbReference type="AlphaFoldDB" id="A0A512T1P6"/>
<reference evidence="7 8" key="1">
    <citation type="submission" date="2019-07" db="EMBL/GenBank/DDBJ databases">
        <title>Whole genome shotgun sequence of Knoellia locipacati NBRC 109775.</title>
        <authorList>
            <person name="Hosoyama A."/>
            <person name="Uohara A."/>
            <person name="Ohji S."/>
            <person name="Ichikawa N."/>
        </authorList>
    </citation>
    <scope>NUCLEOTIDE SEQUENCE [LARGE SCALE GENOMIC DNA]</scope>
    <source>
        <strain evidence="7 8">NBRC 109775</strain>
    </source>
</reference>
<dbReference type="EMBL" id="BKBA01000008">
    <property type="protein sequence ID" value="GEQ14147.1"/>
    <property type="molecule type" value="Genomic_DNA"/>
</dbReference>
<dbReference type="Pfam" id="PF03328">
    <property type="entry name" value="HpcH_HpaI"/>
    <property type="match status" value="1"/>
</dbReference>
<dbReference type="SUPFAM" id="SSF51621">
    <property type="entry name" value="Phosphoenolpyruvate/pyruvate domain"/>
    <property type="match status" value="1"/>
</dbReference>
<accession>A0A512T1P6</accession>
<dbReference type="InterPro" id="IPR011206">
    <property type="entry name" value="Citrate_lyase_beta/mcl1/mcl2"/>
</dbReference>
<dbReference type="Proteomes" id="UP000321793">
    <property type="component" value="Unassembled WGS sequence"/>
</dbReference>
<evidence type="ECO:0000259" key="6">
    <source>
        <dbReference type="Pfam" id="PF03328"/>
    </source>
</evidence>
<dbReference type="RefSeq" id="WP_147064946.1">
    <property type="nucleotide sequence ID" value="NZ_BAABDN010000001.1"/>
</dbReference>
<dbReference type="InterPro" id="IPR040442">
    <property type="entry name" value="Pyrv_kinase-like_dom_sf"/>
</dbReference>
<dbReference type="OrthoDB" id="5172636at2"/>
<dbReference type="GO" id="GO:0016829">
    <property type="term" value="F:lyase activity"/>
    <property type="evidence" value="ECO:0007669"/>
    <property type="project" value="UniProtKB-KW"/>
</dbReference>
<organism evidence="7 8">
    <name type="scientific">Knoellia locipacati</name>
    <dbReference type="NCBI Taxonomy" id="882824"/>
    <lineage>
        <taxon>Bacteria</taxon>
        <taxon>Bacillati</taxon>
        <taxon>Actinomycetota</taxon>
        <taxon>Actinomycetes</taxon>
        <taxon>Micrococcales</taxon>
        <taxon>Intrasporangiaceae</taxon>
        <taxon>Knoellia</taxon>
    </lineage>
</organism>
<evidence type="ECO:0000313" key="8">
    <source>
        <dbReference type="Proteomes" id="UP000321793"/>
    </source>
</evidence>
<keyword evidence="3 5" id="KW-0460">Magnesium</keyword>
<name>A0A512T1P6_9MICO</name>
<sequence>MRSPKDFFGPLAVGAPAPVREVPARPSRMIHFFDPSNEKMAAKVPGMVGTVDVLLGNLEDAVKADRKEAARQGLVDIAKATDFGDSTQLWTRVNSLDSPWVLDDLITLVTEIGDKLDVIMVPKVQGPEDIHYVDRILAQLEARAGLTRPILVHAILETARGMANVEAIAGASPRMQGISLGPADLAADRRMKTTRVGGGHPGYLVRQDPATDLGEGVDPVTAERTTYQQDLWHYTIARMVDACAMHGIFPYYGPFGDIKDVVACEDQFRNAFLLGCVGTWSLHPVQVDIAKRVFSPSAEDVAHARRVKEAMGDGTGAVMLDGKMEDDASLKQCLVILELAERLSANDPELADLYAVDAPAAEGEGS</sequence>
<feature type="domain" description="HpcH/HpaI aldolase/citrate lyase" evidence="6">
    <location>
        <begin position="29"/>
        <end position="195"/>
    </location>
</feature>
<comment type="caution">
    <text evidence="7">The sequence shown here is derived from an EMBL/GenBank/DDBJ whole genome shotgun (WGS) entry which is preliminary data.</text>
</comment>
<dbReference type="InterPro" id="IPR015813">
    <property type="entry name" value="Pyrv/PenolPyrv_kinase-like_dom"/>
</dbReference>
<dbReference type="GO" id="GO:0000287">
    <property type="term" value="F:magnesium ion binding"/>
    <property type="evidence" value="ECO:0007669"/>
    <property type="project" value="TreeGrafter"/>
</dbReference>
<keyword evidence="2 5" id="KW-0479">Metal-binding</keyword>
<feature type="binding site" evidence="4">
    <location>
        <position position="157"/>
    </location>
    <ligand>
        <name>substrate</name>
    </ligand>
</feature>
<dbReference type="PIRSF" id="PIRSF015582">
    <property type="entry name" value="Cit_lyase_B"/>
    <property type="match status" value="1"/>
</dbReference>
<evidence type="ECO:0000256" key="2">
    <source>
        <dbReference type="ARBA" id="ARBA00022723"/>
    </source>
</evidence>
<dbReference type="PANTHER" id="PTHR32308:SF10">
    <property type="entry name" value="CITRATE LYASE SUBUNIT BETA"/>
    <property type="match status" value="1"/>
</dbReference>
<keyword evidence="7" id="KW-0456">Lyase</keyword>
<gene>
    <name evidence="7" type="primary">citE_1</name>
    <name evidence="7" type="ORF">KLO01_21940</name>
</gene>
<feature type="binding site" evidence="5">
    <location>
        <position position="157"/>
    </location>
    <ligand>
        <name>Mg(2+)</name>
        <dbReference type="ChEBI" id="CHEBI:18420"/>
    </ligand>
</feature>
<evidence type="ECO:0000256" key="3">
    <source>
        <dbReference type="ARBA" id="ARBA00022842"/>
    </source>
</evidence>
<proteinExistence type="predicted"/>
<dbReference type="Gene3D" id="3.20.20.60">
    <property type="entry name" value="Phosphoenolpyruvate-binding domains"/>
    <property type="match status" value="1"/>
</dbReference>
<dbReference type="InterPro" id="IPR005000">
    <property type="entry name" value="Aldolase/citrate-lyase_domain"/>
</dbReference>
<comment type="cofactor">
    <cofactor evidence="1">
        <name>Mg(2+)</name>
        <dbReference type="ChEBI" id="CHEBI:18420"/>
    </cofactor>
</comment>
<evidence type="ECO:0000256" key="5">
    <source>
        <dbReference type="PIRSR" id="PIRSR015582-2"/>
    </source>
</evidence>
<feature type="binding site" evidence="5">
    <location>
        <position position="184"/>
    </location>
    <ligand>
        <name>Mg(2+)</name>
        <dbReference type="ChEBI" id="CHEBI:18420"/>
    </ligand>
</feature>
<keyword evidence="8" id="KW-1185">Reference proteome</keyword>
<dbReference type="PANTHER" id="PTHR32308">
    <property type="entry name" value="LYASE BETA SUBUNIT, PUTATIVE (AFU_ORTHOLOGUE AFUA_4G13030)-RELATED"/>
    <property type="match status" value="1"/>
</dbReference>